<keyword evidence="5" id="KW-0282">Flagellum</keyword>
<dbReference type="PROSITE" id="PS50222">
    <property type="entry name" value="EF_HAND_2"/>
    <property type="match status" value="1"/>
</dbReference>
<keyword evidence="2" id="KW-0963">Cytoplasm</keyword>
<accession>A0AAN7SGI4</accession>
<organism evidence="13 14">
    <name type="scientific">Aquatica leii</name>
    <dbReference type="NCBI Taxonomy" id="1421715"/>
    <lineage>
        <taxon>Eukaryota</taxon>
        <taxon>Metazoa</taxon>
        <taxon>Ecdysozoa</taxon>
        <taxon>Arthropoda</taxon>
        <taxon>Hexapoda</taxon>
        <taxon>Insecta</taxon>
        <taxon>Pterygota</taxon>
        <taxon>Neoptera</taxon>
        <taxon>Endopterygota</taxon>
        <taxon>Coleoptera</taxon>
        <taxon>Polyphaga</taxon>
        <taxon>Elateriformia</taxon>
        <taxon>Elateroidea</taxon>
        <taxon>Lampyridae</taxon>
        <taxon>Luciolinae</taxon>
        <taxon>Aquatica</taxon>
    </lineage>
</organism>
<proteinExistence type="predicted"/>
<dbReference type="PANTHER" id="PTHR12086">
    <property type="entry name" value="EF-HAND DOMAIN C-TERMINAL CONTAINING PROTEIN"/>
    <property type="match status" value="1"/>
</dbReference>
<evidence type="ECO:0000259" key="11">
    <source>
        <dbReference type="PROSITE" id="PS50222"/>
    </source>
</evidence>
<comment type="subcellular location">
    <subcellularLocation>
        <location evidence="1">Cytoplasm</location>
        <location evidence="1">Cytoskeleton</location>
        <location evidence="1">Flagellum axoneme</location>
    </subcellularLocation>
</comment>
<dbReference type="InterPro" id="IPR006602">
    <property type="entry name" value="DM10_dom"/>
</dbReference>
<keyword evidence="3" id="KW-0677">Repeat</keyword>
<dbReference type="InterPro" id="IPR002048">
    <property type="entry name" value="EF_hand_dom"/>
</dbReference>
<keyword evidence="6" id="KW-0969">Cilium</keyword>
<dbReference type="PANTHER" id="PTHR12086:SF11">
    <property type="entry name" value="EF-HAND DOMAIN-CONTAINING FAMILY MEMBER C2"/>
    <property type="match status" value="1"/>
</dbReference>
<keyword evidence="14" id="KW-1185">Reference proteome</keyword>
<dbReference type="PROSITE" id="PS00018">
    <property type="entry name" value="EF_HAND_1"/>
    <property type="match status" value="1"/>
</dbReference>
<evidence type="ECO:0000313" key="14">
    <source>
        <dbReference type="Proteomes" id="UP001353858"/>
    </source>
</evidence>
<dbReference type="SMART" id="SM00676">
    <property type="entry name" value="DM10"/>
    <property type="match status" value="3"/>
</dbReference>
<dbReference type="Pfam" id="PF06565">
    <property type="entry name" value="DM10_dom"/>
    <property type="match status" value="3"/>
</dbReference>
<dbReference type="InterPro" id="IPR040193">
    <property type="entry name" value="EFHC1/EFHC2/EFHB"/>
</dbReference>
<dbReference type="InterPro" id="IPR011992">
    <property type="entry name" value="EF-hand-dom_pair"/>
</dbReference>
<dbReference type="FunFam" id="2.30.29.170:FF:000004">
    <property type="entry name" value="EF-hand domain containing 2"/>
    <property type="match status" value="1"/>
</dbReference>
<dbReference type="PROSITE" id="PS51336">
    <property type="entry name" value="DM10"/>
    <property type="match status" value="3"/>
</dbReference>
<dbReference type="EMBL" id="JARPUR010000003">
    <property type="protein sequence ID" value="KAK4880112.1"/>
    <property type="molecule type" value="Genomic_DNA"/>
</dbReference>
<dbReference type="Proteomes" id="UP001353858">
    <property type="component" value="Unassembled WGS sequence"/>
</dbReference>
<feature type="domain" description="DM10" evidence="12">
    <location>
        <begin position="431"/>
        <end position="538"/>
    </location>
</feature>
<evidence type="ECO:0000256" key="7">
    <source>
        <dbReference type="ARBA" id="ARBA00023212"/>
    </source>
</evidence>
<dbReference type="Gene3D" id="1.10.238.10">
    <property type="entry name" value="EF-hand"/>
    <property type="match status" value="1"/>
</dbReference>
<keyword evidence="4" id="KW-0106">Calcium</keyword>
<dbReference type="GO" id="GO:0005874">
    <property type="term" value="C:microtubule"/>
    <property type="evidence" value="ECO:0007669"/>
    <property type="project" value="TreeGrafter"/>
</dbReference>
<evidence type="ECO:0000256" key="9">
    <source>
        <dbReference type="ARBA" id="ARBA00035003"/>
    </source>
</evidence>
<dbReference type="InterPro" id="IPR018247">
    <property type="entry name" value="EF_Hand_1_Ca_BS"/>
</dbReference>
<dbReference type="GO" id="GO:0010975">
    <property type="term" value="P:regulation of neuron projection development"/>
    <property type="evidence" value="ECO:0007669"/>
    <property type="project" value="TreeGrafter"/>
</dbReference>
<feature type="domain" description="DM10" evidence="12">
    <location>
        <begin position="75"/>
        <end position="182"/>
    </location>
</feature>
<evidence type="ECO:0000313" key="13">
    <source>
        <dbReference type="EMBL" id="KAK4880112.1"/>
    </source>
</evidence>
<evidence type="ECO:0000259" key="12">
    <source>
        <dbReference type="PROSITE" id="PS51336"/>
    </source>
</evidence>
<evidence type="ECO:0000256" key="10">
    <source>
        <dbReference type="ARBA" id="ARBA00039880"/>
    </source>
</evidence>
<evidence type="ECO:0000256" key="8">
    <source>
        <dbReference type="ARBA" id="ARBA00023273"/>
    </source>
</evidence>
<evidence type="ECO:0000256" key="2">
    <source>
        <dbReference type="ARBA" id="ARBA00022490"/>
    </source>
</evidence>
<evidence type="ECO:0000256" key="4">
    <source>
        <dbReference type="ARBA" id="ARBA00022837"/>
    </source>
</evidence>
<dbReference type="AlphaFoldDB" id="A0AAN7SGI4"/>
<dbReference type="Gene3D" id="2.30.29.170">
    <property type="match status" value="3"/>
</dbReference>
<keyword evidence="8" id="KW-0966">Cell projection</keyword>
<dbReference type="GO" id="GO:0005509">
    <property type="term" value="F:calcium ion binding"/>
    <property type="evidence" value="ECO:0007669"/>
    <property type="project" value="InterPro"/>
</dbReference>
<name>A0AAN7SGI4_9COLE</name>
<evidence type="ECO:0000256" key="1">
    <source>
        <dbReference type="ARBA" id="ARBA00004611"/>
    </source>
</evidence>
<comment type="caution">
    <text evidence="13">The sequence shown here is derived from an EMBL/GenBank/DDBJ whole genome shotgun (WGS) entry which is preliminary data.</text>
</comment>
<feature type="domain" description="EF-hand" evidence="11">
    <location>
        <begin position="633"/>
        <end position="668"/>
    </location>
</feature>
<sequence>MARCPGLPFLPGFTFNPLIGKTKFNMDPQFDFIEKGVTALVEKVKPNMMGPLSDRYPSLYPRGEVPEIPTWIGYDKQILRFYAFFRETLQEFRAAPFQIRKVVIYLFLEDGTIQVTEPKIDNSGISQGTLLARGRVRFPAPMDANFYDIIDLNIGNEVEFYGRVYKITDCDRFTRNFLNRCGITVPDPISIPDDPYYKDRARMSEAMFPKKPNRKTDTLGKFLKNDRKVLRFYGFWDDRETQYGYLHHLEIHYYLADDTIDIKEVVVDNGGNSSSFVFIRRAKLVKTYKGLPGIGAHAEDTLLNVLGNDIKSMRNVVDNLCCGKEYVEYYKEQDLTIGGVLNCYGRKVVLTDCDPFTKEYYRIKYGLDAFTPIPKPEEENMAVVSPAKRELPPWNGYGTHEDSAQNCITVDLKPPRGDFPKFLKYDKQGFDSRVLRFEARMISKVPDNCSRIFVISYFLNNDTISVFELARNNSGFKSSSFFKRAEIPLPGQAVFSSKPPECYRIQHIFVGATMIINNFEFVLIDADDYALRYMELNCQQFPKSNIKLIMDKVRKVLRPIYKDFVAENIPTESSVITYQKLREKLCRVMGKDFTEQEMITIARAYSGNCVKERYDREAIRAITLTELKRFLWDDIERLSEYFIHFDMNKTGTLTRKEVYTLLKACRLPLDVVLVNRILDVIRTDEKGNLIYNDLIHFLNRDTCPLTDVIPINIKYDLYWSSEKDIQAGKLINWCEFNKELNLEQEIIDAAGQMLHKHH</sequence>
<protein>
    <recommendedName>
        <fullName evidence="10">EF-hand domain-containing family member C2</fullName>
    </recommendedName>
</protein>
<comment type="function">
    <text evidence="9">Microtubule inner protein (MIP) part of the dynein-decorated doublet microtubules (DMTs) in cilia axoneme, which is required for motile cilia beating.</text>
</comment>
<evidence type="ECO:0000256" key="6">
    <source>
        <dbReference type="ARBA" id="ARBA00023069"/>
    </source>
</evidence>
<keyword evidence="7" id="KW-0206">Cytoskeleton</keyword>
<dbReference type="SUPFAM" id="SSF47473">
    <property type="entry name" value="EF-hand"/>
    <property type="match status" value="1"/>
</dbReference>
<evidence type="ECO:0000256" key="5">
    <source>
        <dbReference type="ARBA" id="ARBA00022846"/>
    </source>
</evidence>
<dbReference type="FunFam" id="2.30.29.170:FF:000002">
    <property type="entry name" value="EF-hand domain (C-terminal) containing 1"/>
    <property type="match status" value="1"/>
</dbReference>
<evidence type="ECO:0000256" key="3">
    <source>
        <dbReference type="ARBA" id="ARBA00022737"/>
    </source>
</evidence>
<feature type="domain" description="DM10" evidence="12">
    <location>
        <begin position="226"/>
        <end position="365"/>
    </location>
</feature>
<reference evidence="14" key="1">
    <citation type="submission" date="2023-01" db="EMBL/GenBank/DDBJ databases">
        <title>Key to firefly adult light organ development and bioluminescence: homeobox transcription factors regulate luciferase expression and transportation to peroxisome.</title>
        <authorList>
            <person name="Fu X."/>
        </authorList>
    </citation>
    <scope>NUCLEOTIDE SEQUENCE [LARGE SCALE GENOMIC DNA]</scope>
</reference>
<gene>
    <name evidence="13" type="ORF">RN001_008258</name>
</gene>